<feature type="compositionally biased region" description="Basic and acidic residues" evidence="1">
    <location>
        <begin position="325"/>
        <end position="335"/>
    </location>
</feature>
<sequence length="418" mass="46025">MSWHSGVFFTSLALWTVAVLFVAPESRTAWRRTGVSAQDSLELTWRNVTVALLCAAVMSVGYCKLRLYMDEMSDALAAGRTGLDLYNVSDRLPVFSNDKVTMTRSVLNCHDRVTDFLTSYSNDIAEIEENIRACSRSLVNDVASWHSKLSEIVDELRNVSKATLSAVPPPPNTAPSNLTDSAEQGGPGPNGLGTNTPPSLGLPKAPGDRSMLLTKNRRQGRHHSDSSSSGATERPTRPPKLAGAQADRDTEEVDVWAPTIRVPTARNNMMRDNTILNVRRRMNSSRNSEYSPPEPHGFDEPRPQAENLRVELEEKRSLAPSPLLKQDEPHKRDITPTETPPLRTSEEGIQLVPSTGNSWTGGDDLDADIAPPPKVDDTDFRAASLQTLPQSNEHQQQLEQGKEGMETKPSDENKGDRL</sequence>
<gene>
    <name evidence="3" type="ORF">HPB51_005363</name>
</gene>
<dbReference type="EMBL" id="JABSTU010000001">
    <property type="protein sequence ID" value="KAH8039187.1"/>
    <property type="molecule type" value="Genomic_DNA"/>
</dbReference>
<dbReference type="Proteomes" id="UP000821866">
    <property type="component" value="Chromosome 1"/>
</dbReference>
<evidence type="ECO:0000313" key="4">
    <source>
        <dbReference type="Proteomes" id="UP000821866"/>
    </source>
</evidence>
<organism evidence="3 4">
    <name type="scientific">Rhipicephalus microplus</name>
    <name type="common">Cattle tick</name>
    <name type="synonym">Boophilus microplus</name>
    <dbReference type="NCBI Taxonomy" id="6941"/>
    <lineage>
        <taxon>Eukaryota</taxon>
        <taxon>Metazoa</taxon>
        <taxon>Ecdysozoa</taxon>
        <taxon>Arthropoda</taxon>
        <taxon>Chelicerata</taxon>
        <taxon>Arachnida</taxon>
        <taxon>Acari</taxon>
        <taxon>Parasitiformes</taxon>
        <taxon>Ixodida</taxon>
        <taxon>Ixodoidea</taxon>
        <taxon>Ixodidae</taxon>
        <taxon>Rhipicephalinae</taxon>
        <taxon>Rhipicephalus</taxon>
        <taxon>Boophilus</taxon>
    </lineage>
</organism>
<keyword evidence="2" id="KW-1133">Transmembrane helix</keyword>
<evidence type="ECO:0000313" key="3">
    <source>
        <dbReference type="EMBL" id="KAH8039187.1"/>
    </source>
</evidence>
<reference evidence="3" key="1">
    <citation type="journal article" date="2020" name="Cell">
        <title>Large-Scale Comparative Analyses of Tick Genomes Elucidate Their Genetic Diversity and Vector Capacities.</title>
        <authorList>
            <consortium name="Tick Genome and Microbiome Consortium (TIGMIC)"/>
            <person name="Jia N."/>
            <person name="Wang J."/>
            <person name="Shi W."/>
            <person name="Du L."/>
            <person name="Sun Y."/>
            <person name="Zhan W."/>
            <person name="Jiang J.F."/>
            <person name="Wang Q."/>
            <person name="Zhang B."/>
            <person name="Ji P."/>
            <person name="Bell-Sakyi L."/>
            <person name="Cui X.M."/>
            <person name="Yuan T.T."/>
            <person name="Jiang B.G."/>
            <person name="Yang W.F."/>
            <person name="Lam T.T."/>
            <person name="Chang Q.C."/>
            <person name="Ding S.J."/>
            <person name="Wang X.J."/>
            <person name="Zhu J.G."/>
            <person name="Ruan X.D."/>
            <person name="Zhao L."/>
            <person name="Wei J.T."/>
            <person name="Ye R.Z."/>
            <person name="Que T.C."/>
            <person name="Du C.H."/>
            <person name="Zhou Y.H."/>
            <person name="Cheng J.X."/>
            <person name="Dai P.F."/>
            <person name="Guo W.B."/>
            <person name="Han X.H."/>
            <person name="Huang E.J."/>
            <person name="Li L.F."/>
            <person name="Wei W."/>
            <person name="Gao Y.C."/>
            <person name="Liu J.Z."/>
            <person name="Shao H.Z."/>
            <person name="Wang X."/>
            <person name="Wang C.C."/>
            <person name="Yang T.C."/>
            <person name="Huo Q.B."/>
            <person name="Li W."/>
            <person name="Chen H.Y."/>
            <person name="Chen S.E."/>
            <person name="Zhou L.G."/>
            <person name="Ni X.B."/>
            <person name="Tian J.H."/>
            <person name="Sheng Y."/>
            <person name="Liu T."/>
            <person name="Pan Y.S."/>
            <person name="Xia L.Y."/>
            <person name="Li J."/>
            <person name="Zhao F."/>
            <person name="Cao W.C."/>
        </authorList>
    </citation>
    <scope>NUCLEOTIDE SEQUENCE</scope>
    <source>
        <strain evidence="3">Rmic-2018</strain>
    </source>
</reference>
<feature type="region of interest" description="Disordered" evidence="1">
    <location>
        <begin position="163"/>
        <end position="255"/>
    </location>
</feature>
<keyword evidence="2" id="KW-0812">Transmembrane</keyword>
<reference evidence="3" key="2">
    <citation type="submission" date="2021-09" db="EMBL/GenBank/DDBJ databases">
        <authorList>
            <person name="Jia N."/>
            <person name="Wang J."/>
            <person name="Shi W."/>
            <person name="Du L."/>
            <person name="Sun Y."/>
            <person name="Zhan W."/>
            <person name="Jiang J."/>
            <person name="Wang Q."/>
            <person name="Zhang B."/>
            <person name="Ji P."/>
            <person name="Sakyi L.B."/>
            <person name="Cui X."/>
            <person name="Yuan T."/>
            <person name="Jiang B."/>
            <person name="Yang W."/>
            <person name="Lam T.T.-Y."/>
            <person name="Chang Q."/>
            <person name="Ding S."/>
            <person name="Wang X."/>
            <person name="Zhu J."/>
            <person name="Ruan X."/>
            <person name="Zhao L."/>
            <person name="Wei J."/>
            <person name="Que T."/>
            <person name="Du C."/>
            <person name="Cheng J."/>
            <person name="Dai P."/>
            <person name="Han X."/>
            <person name="Huang E."/>
            <person name="Gao Y."/>
            <person name="Liu J."/>
            <person name="Shao H."/>
            <person name="Ye R."/>
            <person name="Li L."/>
            <person name="Wei W."/>
            <person name="Wang X."/>
            <person name="Wang C."/>
            <person name="Huo Q."/>
            <person name="Li W."/>
            <person name="Guo W."/>
            <person name="Chen H."/>
            <person name="Chen S."/>
            <person name="Zhou L."/>
            <person name="Zhou L."/>
            <person name="Ni X."/>
            <person name="Tian J."/>
            <person name="Zhou Y."/>
            <person name="Sheng Y."/>
            <person name="Liu T."/>
            <person name="Pan Y."/>
            <person name="Xia L."/>
            <person name="Li J."/>
            <person name="Zhao F."/>
            <person name="Cao W."/>
        </authorList>
    </citation>
    <scope>NUCLEOTIDE SEQUENCE</scope>
    <source>
        <strain evidence="3">Rmic-2018</strain>
        <tissue evidence="3">Larvae</tissue>
    </source>
</reference>
<accession>A0A9J6EX90</accession>
<evidence type="ECO:0000256" key="1">
    <source>
        <dbReference type="SAM" id="MobiDB-lite"/>
    </source>
</evidence>
<feature type="transmembrane region" description="Helical" evidence="2">
    <location>
        <begin position="43"/>
        <end position="62"/>
    </location>
</feature>
<name>A0A9J6EX90_RHIMP</name>
<feature type="compositionally biased region" description="Polar residues" evidence="1">
    <location>
        <begin position="384"/>
        <end position="399"/>
    </location>
</feature>
<protein>
    <submittedName>
        <fullName evidence="3">Uncharacterized protein</fullName>
    </submittedName>
</protein>
<feature type="region of interest" description="Disordered" evidence="1">
    <location>
        <begin position="271"/>
        <end position="302"/>
    </location>
</feature>
<keyword evidence="2" id="KW-0472">Membrane</keyword>
<comment type="caution">
    <text evidence="3">The sequence shown here is derived from an EMBL/GenBank/DDBJ whole genome shotgun (WGS) entry which is preliminary data.</text>
</comment>
<feature type="compositionally biased region" description="Basic and acidic residues" evidence="1">
    <location>
        <begin position="400"/>
        <end position="418"/>
    </location>
</feature>
<proteinExistence type="predicted"/>
<feature type="region of interest" description="Disordered" evidence="1">
    <location>
        <begin position="315"/>
        <end position="418"/>
    </location>
</feature>
<evidence type="ECO:0000256" key="2">
    <source>
        <dbReference type="SAM" id="Phobius"/>
    </source>
</evidence>
<dbReference type="AlphaFoldDB" id="A0A9J6EX90"/>
<keyword evidence="4" id="KW-1185">Reference proteome</keyword>
<feature type="transmembrane region" description="Helical" evidence="2">
    <location>
        <begin position="6"/>
        <end position="23"/>
    </location>
</feature>